<dbReference type="EMBL" id="ANIY01004255">
    <property type="protein sequence ID" value="ETP30594.1"/>
    <property type="molecule type" value="Genomic_DNA"/>
</dbReference>
<comment type="caution">
    <text evidence="2">The sequence shown here is derived from an EMBL/GenBank/DDBJ whole genome shotgun (WGS) entry which is preliminary data.</text>
</comment>
<sequence>MISTGGGPRSNKAPVDNLLRRPQPAKNHANHDQAILRRDDFGSCFILHFGCGRLADATGFRRVTQNQLVIVNRPRIDKPKQIHTNHCEAEGEPSVLSELTRRGEMHHPNDDIAVTATQTTFNMRTSFSIAFALIAASFSSAGAMASGGLRGVNDVGSEERKLDQIDGSGSDDSIIWVEGSKPESEREYTNYHHGHQKKVC</sequence>
<accession>W2Y8S5</accession>
<organism evidence="2 3">
    <name type="scientific">Phytophthora nicotianae P10297</name>
    <dbReference type="NCBI Taxonomy" id="1317064"/>
    <lineage>
        <taxon>Eukaryota</taxon>
        <taxon>Sar</taxon>
        <taxon>Stramenopiles</taxon>
        <taxon>Oomycota</taxon>
        <taxon>Peronosporomycetes</taxon>
        <taxon>Peronosporales</taxon>
        <taxon>Peronosporaceae</taxon>
        <taxon>Phytophthora</taxon>
    </lineage>
</organism>
<feature type="region of interest" description="Disordered" evidence="1">
    <location>
        <begin position="181"/>
        <end position="200"/>
    </location>
</feature>
<name>W2Y8S5_PHYNI</name>
<gene>
    <name evidence="2" type="ORF">F442_20437</name>
</gene>
<feature type="compositionally biased region" description="Basic and acidic residues" evidence="1">
    <location>
        <begin position="181"/>
        <end position="190"/>
    </location>
</feature>
<protein>
    <submittedName>
        <fullName evidence="2">Uncharacterized protein</fullName>
    </submittedName>
</protein>
<feature type="region of interest" description="Disordered" evidence="1">
    <location>
        <begin position="1"/>
        <end position="31"/>
    </location>
</feature>
<evidence type="ECO:0000313" key="3">
    <source>
        <dbReference type="Proteomes" id="UP000018948"/>
    </source>
</evidence>
<evidence type="ECO:0000256" key="1">
    <source>
        <dbReference type="SAM" id="MobiDB-lite"/>
    </source>
</evidence>
<dbReference type="Proteomes" id="UP000018948">
    <property type="component" value="Unassembled WGS sequence"/>
</dbReference>
<proteinExistence type="predicted"/>
<dbReference type="AlphaFoldDB" id="W2Y8S5"/>
<reference evidence="2 3" key="1">
    <citation type="submission" date="2013-11" db="EMBL/GenBank/DDBJ databases">
        <title>The Genome Sequence of Phytophthora parasitica P10297.</title>
        <authorList>
            <consortium name="The Broad Institute Genomics Platform"/>
            <person name="Russ C."/>
            <person name="Tyler B."/>
            <person name="Panabieres F."/>
            <person name="Shan W."/>
            <person name="Tripathy S."/>
            <person name="Grunwald N."/>
            <person name="Machado M."/>
            <person name="Johnson C.S."/>
            <person name="Walker B."/>
            <person name="Young S.K."/>
            <person name="Zeng Q."/>
            <person name="Gargeya S."/>
            <person name="Fitzgerald M."/>
            <person name="Haas B."/>
            <person name="Abouelleil A."/>
            <person name="Allen A.W."/>
            <person name="Alvarado L."/>
            <person name="Arachchi H.M."/>
            <person name="Berlin A.M."/>
            <person name="Chapman S.B."/>
            <person name="Gainer-Dewar J."/>
            <person name="Goldberg J."/>
            <person name="Griggs A."/>
            <person name="Gujja S."/>
            <person name="Hansen M."/>
            <person name="Howarth C."/>
            <person name="Imamovic A."/>
            <person name="Ireland A."/>
            <person name="Larimer J."/>
            <person name="McCowan C."/>
            <person name="Murphy C."/>
            <person name="Pearson M."/>
            <person name="Poon T.W."/>
            <person name="Priest M."/>
            <person name="Roberts A."/>
            <person name="Saif S."/>
            <person name="Shea T."/>
            <person name="Sisk P."/>
            <person name="Sykes S."/>
            <person name="Wortman J."/>
            <person name="Nusbaum C."/>
            <person name="Birren B."/>
        </authorList>
    </citation>
    <scope>NUCLEOTIDE SEQUENCE [LARGE SCALE GENOMIC DNA]</scope>
    <source>
        <strain evidence="2 3">P10297</strain>
    </source>
</reference>
<evidence type="ECO:0000313" key="2">
    <source>
        <dbReference type="EMBL" id="ETP30594.1"/>
    </source>
</evidence>
<dbReference type="OrthoDB" id="104621at2759"/>